<name>A0A0G1XZQ3_9BACT</name>
<evidence type="ECO:0000313" key="2">
    <source>
        <dbReference type="Proteomes" id="UP000033865"/>
    </source>
</evidence>
<dbReference type="Proteomes" id="UP000033865">
    <property type="component" value="Unassembled WGS sequence"/>
</dbReference>
<organism evidence="1 2">
    <name type="scientific">Candidatus Uhrbacteria bacterium GW2011_GWC2_53_7</name>
    <dbReference type="NCBI Taxonomy" id="1618986"/>
    <lineage>
        <taxon>Bacteria</taxon>
        <taxon>Candidatus Uhriibacteriota</taxon>
    </lineage>
</organism>
<accession>A0A0G1XZQ3</accession>
<dbReference type="AlphaFoldDB" id="A0A0G1XZQ3"/>
<gene>
    <name evidence="1" type="ORF">UY82_C0024G0010</name>
</gene>
<proteinExistence type="predicted"/>
<protein>
    <submittedName>
        <fullName evidence="1">Uncharacterized protein</fullName>
    </submittedName>
</protein>
<comment type="caution">
    <text evidence="1">The sequence shown here is derived from an EMBL/GenBank/DDBJ whole genome shotgun (WGS) entry which is preliminary data.</text>
</comment>
<reference evidence="1 2" key="1">
    <citation type="journal article" date="2015" name="Nature">
        <title>rRNA introns, odd ribosomes, and small enigmatic genomes across a large radiation of phyla.</title>
        <authorList>
            <person name="Brown C.T."/>
            <person name="Hug L.A."/>
            <person name="Thomas B.C."/>
            <person name="Sharon I."/>
            <person name="Castelle C.J."/>
            <person name="Singh A."/>
            <person name="Wilkins M.J."/>
            <person name="Williams K.H."/>
            <person name="Banfield J.F."/>
        </authorList>
    </citation>
    <scope>NUCLEOTIDE SEQUENCE [LARGE SCALE GENOMIC DNA]</scope>
</reference>
<sequence length="111" mass="12205">MKRSSLPKETLRLLSYCPLCRETGQGVEANILGSEGNLCVWHVRTRSCGHALLAMVLKNKELVSAVGIATDLSAEDVLRVMNQKSVSIDDVLCAHQSFGDTAFLERLLMMI</sequence>
<evidence type="ECO:0000313" key="1">
    <source>
        <dbReference type="EMBL" id="KKW36461.1"/>
    </source>
</evidence>
<dbReference type="EMBL" id="LCRN01000024">
    <property type="protein sequence ID" value="KKW36461.1"/>
    <property type="molecule type" value="Genomic_DNA"/>
</dbReference>